<evidence type="ECO:0000259" key="1">
    <source>
        <dbReference type="PROSITE" id="PS51819"/>
    </source>
</evidence>
<dbReference type="InterPro" id="IPR041581">
    <property type="entry name" value="Glyoxalase_6"/>
</dbReference>
<dbReference type="RefSeq" id="WP_349638415.1">
    <property type="nucleotide sequence ID" value="NZ_CP090958.1"/>
</dbReference>
<dbReference type="Pfam" id="PF18029">
    <property type="entry name" value="Glyoxalase_6"/>
    <property type="match status" value="2"/>
</dbReference>
<feature type="domain" description="VOC" evidence="1">
    <location>
        <begin position="122"/>
        <end position="232"/>
    </location>
</feature>
<proteinExistence type="predicted"/>
<dbReference type="PROSITE" id="PS51819">
    <property type="entry name" value="VOC"/>
    <property type="match status" value="1"/>
</dbReference>
<dbReference type="InterPro" id="IPR029068">
    <property type="entry name" value="Glyas_Bleomycin-R_OHBP_Dase"/>
</dbReference>
<dbReference type="PANTHER" id="PTHR35908:SF1">
    <property type="entry name" value="CONSERVED PROTEIN"/>
    <property type="match status" value="1"/>
</dbReference>
<name>A0ABY8QRJ1_9MICO</name>
<protein>
    <submittedName>
        <fullName evidence="2">VOC family protein</fullName>
    </submittedName>
</protein>
<evidence type="ECO:0000313" key="2">
    <source>
        <dbReference type="EMBL" id="WGW11625.1"/>
    </source>
</evidence>
<dbReference type="Gene3D" id="3.10.180.10">
    <property type="entry name" value="2,3-Dihydroxybiphenyl 1,2-Dioxygenase, domain 1"/>
    <property type="match status" value="2"/>
</dbReference>
<accession>A0ABY8QRJ1</accession>
<dbReference type="InterPro" id="IPR037523">
    <property type="entry name" value="VOC_core"/>
</dbReference>
<evidence type="ECO:0000313" key="3">
    <source>
        <dbReference type="Proteomes" id="UP001209083"/>
    </source>
</evidence>
<reference evidence="2 3" key="1">
    <citation type="submission" date="2023-05" db="EMBL/GenBank/DDBJ databases">
        <title>Lithophilousrod everest ZFBP1038 complete genpme.</title>
        <authorList>
            <person name="Tian M."/>
        </authorList>
    </citation>
    <scope>NUCLEOTIDE SEQUENCE [LARGE SCALE GENOMIC DNA]</scope>
    <source>
        <strain evidence="2 3">ZFBP1038</strain>
    </source>
</reference>
<organism evidence="2 3">
    <name type="scientific">Saxibacter everestensis</name>
    <dbReference type="NCBI Taxonomy" id="2909229"/>
    <lineage>
        <taxon>Bacteria</taxon>
        <taxon>Bacillati</taxon>
        <taxon>Actinomycetota</taxon>
        <taxon>Actinomycetes</taxon>
        <taxon>Micrococcales</taxon>
        <taxon>Brevibacteriaceae</taxon>
        <taxon>Saxibacter</taxon>
    </lineage>
</organism>
<gene>
    <name evidence="2" type="ORF">LWF01_16260</name>
</gene>
<keyword evidence="3" id="KW-1185">Reference proteome</keyword>
<sequence length="233" mass="25547">MALARFKDLCIDVNDSRRMTVFWSAALGLTPRTSDQARGADGSPVLLRGPTPQHGVWINTVPEPRTVKQRVHIDVHGASVAEQETLGARVLPGWGPFSWTVMADPEGGEYCLFEREHVPGYRLYELSVDSLNPEPIAAWWAGVFDATITRDSDGEPAVSDIPGAPFGSFVFGQVAEPKRAKNRIHWDVLVDDAGAIETLARKGAAMVRQQDDDIDWTVMADPDGNEFCVFVDG</sequence>
<dbReference type="EMBL" id="CP090958">
    <property type="protein sequence ID" value="WGW11625.1"/>
    <property type="molecule type" value="Genomic_DNA"/>
</dbReference>
<dbReference type="Proteomes" id="UP001209083">
    <property type="component" value="Chromosome"/>
</dbReference>
<dbReference type="PANTHER" id="PTHR35908">
    <property type="entry name" value="HYPOTHETICAL FUSION PROTEIN"/>
    <property type="match status" value="1"/>
</dbReference>
<dbReference type="SUPFAM" id="SSF54593">
    <property type="entry name" value="Glyoxalase/Bleomycin resistance protein/Dihydroxybiphenyl dioxygenase"/>
    <property type="match status" value="2"/>
</dbReference>